<dbReference type="GO" id="GO:0005737">
    <property type="term" value="C:cytoplasm"/>
    <property type="evidence" value="ECO:0007669"/>
    <property type="project" value="TreeGrafter"/>
</dbReference>
<proteinExistence type="inferred from homology"/>
<comment type="caution">
    <text evidence="7">The sequence shown here is derived from an EMBL/GenBank/DDBJ whole genome shotgun (WGS) entry which is preliminary data.</text>
</comment>
<organism evidence="7 8">
    <name type="scientific">Shimia litoralis</name>
    <dbReference type="NCBI Taxonomy" id="420403"/>
    <lineage>
        <taxon>Bacteria</taxon>
        <taxon>Pseudomonadati</taxon>
        <taxon>Pseudomonadota</taxon>
        <taxon>Alphaproteobacteria</taxon>
        <taxon>Rhodobacterales</taxon>
        <taxon>Roseobacteraceae</taxon>
    </lineage>
</organism>
<gene>
    <name evidence="7" type="ORF">FAP39_10890</name>
</gene>
<keyword evidence="8" id="KW-1185">Reference proteome</keyword>
<dbReference type="InterPro" id="IPR036188">
    <property type="entry name" value="FAD/NAD-bd_sf"/>
</dbReference>
<dbReference type="AlphaFoldDB" id="A0A4U7N192"/>
<dbReference type="SUPFAM" id="SSF51905">
    <property type="entry name" value="FAD/NAD(P)-binding domain"/>
    <property type="match status" value="1"/>
</dbReference>
<evidence type="ECO:0000259" key="6">
    <source>
        <dbReference type="Pfam" id="PF07992"/>
    </source>
</evidence>
<dbReference type="Gene3D" id="3.50.50.100">
    <property type="match status" value="1"/>
</dbReference>
<evidence type="ECO:0000313" key="7">
    <source>
        <dbReference type="EMBL" id="TKZ19395.1"/>
    </source>
</evidence>
<dbReference type="PRINTS" id="PR00368">
    <property type="entry name" value="FADPNR"/>
</dbReference>
<dbReference type="Proteomes" id="UP000306575">
    <property type="component" value="Unassembled WGS sequence"/>
</dbReference>
<dbReference type="GO" id="GO:0050660">
    <property type="term" value="F:flavin adenine dinucleotide binding"/>
    <property type="evidence" value="ECO:0007669"/>
    <property type="project" value="TreeGrafter"/>
</dbReference>
<dbReference type="RefSeq" id="WP_138016429.1">
    <property type="nucleotide sequence ID" value="NZ_SULI01000012.1"/>
</dbReference>
<dbReference type="Pfam" id="PF00070">
    <property type="entry name" value="Pyr_redox"/>
    <property type="match status" value="1"/>
</dbReference>
<dbReference type="Pfam" id="PF07992">
    <property type="entry name" value="Pyr_redox_2"/>
    <property type="match status" value="1"/>
</dbReference>
<keyword evidence="4" id="KW-0560">Oxidoreductase</keyword>
<name>A0A4U7N192_9RHOB</name>
<feature type="domain" description="Pyridine nucleotide-disulphide oxidoreductase N-terminal" evidence="5">
    <location>
        <begin position="5"/>
        <end position="50"/>
    </location>
</feature>
<evidence type="ECO:0000259" key="5">
    <source>
        <dbReference type="Pfam" id="PF00070"/>
    </source>
</evidence>
<evidence type="ECO:0000256" key="2">
    <source>
        <dbReference type="ARBA" id="ARBA00022630"/>
    </source>
</evidence>
<evidence type="ECO:0000256" key="4">
    <source>
        <dbReference type="ARBA" id="ARBA00023002"/>
    </source>
</evidence>
<comment type="similarity">
    <text evidence="1">Belongs to the FAD-dependent oxidoreductase family.</text>
</comment>
<reference evidence="7 8" key="1">
    <citation type="submission" date="2019-04" db="EMBL/GenBank/DDBJ databases">
        <title>Genome sequence of Pelagicola litoralis CL-ES2.</title>
        <authorList>
            <person name="Cao J."/>
        </authorList>
    </citation>
    <scope>NUCLEOTIDE SEQUENCE [LARGE SCALE GENOMIC DNA]</scope>
    <source>
        <strain evidence="7 8">CL-ES2</strain>
    </source>
</reference>
<sequence length="363" mass="38679">MVRKKIVIVGGGYVGFEVAKELDAHADVTLIEQREAFVMPPAAIRAIVDTTLLDQIILPYDHLLTEGQVVRGRAVSISQSDVTLENGAVYPADVIVVATGSSYAAPFKPAGQSIDDFRQASAQVSAQLTEAKSVAIVGAGAVGTELAGEIASAHPSKDVTLISSDDRLFPMYPARLGDQLKRKLEHLGVSIVFGQKAQDLQSVDMPFNGSVALADGRVISADLVFPVIGSKPQSKLLEALPGVAFGPSGRVKTDRWMRPAGLSNVFVAGDIADLGDGMTIVAISRQTPWLVKTLKRVLGGGPVEEQKAYTPWKLPPILVPLGPVVGNSWLFLTVGDWITRKMKGSALFIPKYRKAFGLSGDKK</sequence>
<dbReference type="InterPro" id="IPR023753">
    <property type="entry name" value="FAD/NAD-binding_dom"/>
</dbReference>
<evidence type="ECO:0000313" key="8">
    <source>
        <dbReference type="Proteomes" id="UP000306575"/>
    </source>
</evidence>
<dbReference type="PANTHER" id="PTHR43735">
    <property type="entry name" value="APOPTOSIS-INDUCING FACTOR 1"/>
    <property type="match status" value="1"/>
</dbReference>
<feature type="domain" description="FAD/NAD(P)-binding" evidence="6">
    <location>
        <begin position="79"/>
        <end position="275"/>
    </location>
</feature>
<evidence type="ECO:0000256" key="1">
    <source>
        <dbReference type="ARBA" id="ARBA00006442"/>
    </source>
</evidence>
<dbReference type="PANTHER" id="PTHR43735:SF3">
    <property type="entry name" value="FERROPTOSIS SUPPRESSOR PROTEIN 1"/>
    <property type="match status" value="1"/>
</dbReference>
<accession>A0A4U7N192</accession>
<dbReference type="EMBL" id="SULI01000012">
    <property type="protein sequence ID" value="TKZ19395.1"/>
    <property type="molecule type" value="Genomic_DNA"/>
</dbReference>
<dbReference type="InterPro" id="IPR039648">
    <property type="entry name" value="DHPH_N"/>
</dbReference>
<keyword evidence="3" id="KW-0274">FAD</keyword>
<keyword evidence="2" id="KW-0285">Flavoprotein</keyword>
<dbReference type="PRINTS" id="PR00469">
    <property type="entry name" value="PNDRDTASEII"/>
</dbReference>
<evidence type="ECO:0000256" key="3">
    <source>
        <dbReference type="ARBA" id="ARBA00022827"/>
    </source>
</evidence>
<dbReference type="GO" id="GO:0004174">
    <property type="term" value="F:electron-transferring-flavoprotein dehydrogenase activity"/>
    <property type="evidence" value="ECO:0007669"/>
    <property type="project" value="TreeGrafter"/>
</dbReference>
<dbReference type="OrthoDB" id="9781621at2"/>
<protein>
    <submittedName>
        <fullName evidence="7">N-acyl homoserine lactone synthase</fullName>
    </submittedName>
</protein>